<dbReference type="PANTHER" id="PTHR30371">
    <property type="entry name" value="SEC-INDEPENDENT PROTEIN TRANSLOCASE PROTEIN TATC"/>
    <property type="match status" value="1"/>
</dbReference>
<keyword evidence="2 5" id="KW-0812">Transmembrane</keyword>
<dbReference type="PRINTS" id="PR01840">
    <property type="entry name" value="TATCFAMILY"/>
</dbReference>
<reference evidence="7" key="1">
    <citation type="submission" date="2018-08" db="EMBL/GenBank/DDBJ databases">
        <authorList>
            <person name="Chevrot R."/>
        </authorList>
    </citation>
    <scope>NUCLEOTIDE SEQUENCE [LARGE SCALE GENOMIC DNA]</scope>
</reference>
<comment type="subunit">
    <text evidence="5">Forms a complex with TatA.</text>
</comment>
<feature type="transmembrane region" description="Helical" evidence="5">
    <location>
        <begin position="109"/>
        <end position="133"/>
    </location>
</feature>
<proteinExistence type="inferred from homology"/>
<feature type="transmembrane region" description="Helical" evidence="5">
    <location>
        <begin position="21"/>
        <end position="47"/>
    </location>
</feature>
<feature type="transmembrane region" description="Helical" evidence="5">
    <location>
        <begin position="153"/>
        <end position="175"/>
    </location>
</feature>
<dbReference type="PROSITE" id="PS01218">
    <property type="entry name" value="TATC"/>
    <property type="match status" value="1"/>
</dbReference>
<dbReference type="GO" id="GO:0033281">
    <property type="term" value="C:TAT protein transport complex"/>
    <property type="evidence" value="ECO:0007669"/>
    <property type="project" value="UniProtKB-UniRule"/>
</dbReference>
<dbReference type="RefSeq" id="WP_138189533.1">
    <property type="nucleotide sequence ID" value="NZ_LS992241.1"/>
</dbReference>
<dbReference type="PANTHER" id="PTHR30371:SF0">
    <property type="entry name" value="SEC-INDEPENDENT PROTEIN TRANSLOCASE PROTEIN TATC, CHLOROPLASTIC-RELATED"/>
    <property type="match status" value="1"/>
</dbReference>
<comment type="similarity">
    <text evidence="5">Belongs to the TatC family.</text>
</comment>
<feature type="transmembrane region" description="Helical" evidence="5">
    <location>
        <begin position="216"/>
        <end position="237"/>
    </location>
</feature>
<keyword evidence="5" id="KW-0653">Protein transport</keyword>
<keyword evidence="5" id="KW-0811">Translocation</keyword>
<organism evidence="6 7">
    <name type="scientific">Paenibacillus alvei</name>
    <name type="common">Bacillus alvei</name>
    <dbReference type="NCBI Taxonomy" id="44250"/>
    <lineage>
        <taxon>Bacteria</taxon>
        <taxon>Bacillati</taxon>
        <taxon>Bacillota</taxon>
        <taxon>Bacilli</taxon>
        <taxon>Bacillales</taxon>
        <taxon>Paenibacillaceae</taxon>
        <taxon>Paenibacillus</taxon>
    </lineage>
</organism>
<keyword evidence="3 5" id="KW-1133">Transmembrane helix</keyword>
<feature type="transmembrane region" description="Helical" evidence="5">
    <location>
        <begin position="195"/>
        <end position="210"/>
    </location>
</feature>
<gene>
    <name evidence="6" type="primary">tatCY</name>
    <name evidence="5" type="synonym">tatC</name>
    <name evidence="6" type="ORF">PBLR_14371</name>
</gene>
<evidence type="ECO:0000256" key="5">
    <source>
        <dbReference type="HAMAP-Rule" id="MF_00902"/>
    </source>
</evidence>
<evidence type="ECO:0000313" key="6">
    <source>
        <dbReference type="EMBL" id="SYX85949.1"/>
    </source>
</evidence>
<dbReference type="InterPro" id="IPR002033">
    <property type="entry name" value="TatC"/>
</dbReference>
<protein>
    <recommendedName>
        <fullName evidence="5">Sec-independent protein translocase protein TatC</fullName>
    </recommendedName>
</protein>
<feature type="transmembrane region" description="Helical" evidence="5">
    <location>
        <begin position="67"/>
        <end position="88"/>
    </location>
</feature>
<evidence type="ECO:0000256" key="1">
    <source>
        <dbReference type="ARBA" id="ARBA00004141"/>
    </source>
</evidence>
<dbReference type="HAMAP" id="MF_00902">
    <property type="entry name" value="TatC"/>
    <property type="match status" value="1"/>
</dbReference>
<evidence type="ECO:0000256" key="4">
    <source>
        <dbReference type="ARBA" id="ARBA00023136"/>
    </source>
</evidence>
<comment type="function">
    <text evidence="5">Part of the twin-arginine translocation (Tat) system that transports large folded proteins containing a characteristic twin-arginine motif in their signal peptide across membranes.</text>
</comment>
<dbReference type="GO" id="GO:0043953">
    <property type="term" value="P:protein transport by the Tat complex"/>
    <property type="evidence" value="ECO:0007669"/>
    <property type="project" value="UniProtKB-UniRule"/>
</dbReference>
<evidence type="ECO:0000256" key="3">
    <source>
        <dbReference type="ARBA" id="ARBA00022989"/>
    </source>
</evidence>
<dbReference type="NCBIfam" id="TIGR00945">
    <property type="entry name" value="tatC"/>
    <property type="match status" value="1"/>
</dbReference>
<dbReference type="Pfam" id="PF00902">
    <property type="entry name" value="TatC"/>
    <property type="match status" value="1"/>
</dbReference>
<evidence type="ECO:0000256" key="2">
    <source>
        <dbReference type="ARBA" id="ARBA00022692"/>
    </source>
</evidence>
<keyword evidence="5" id="KW-1003">Cell membrane</keyword>
<accession>A0A383RHY3</accession>
<dbReference type="EMBL" id="LS992241">
    <property type="protein sequence ID" value="SYX85949.1"/>
    <property type="molecule type" value="Genomic_DNA"/>
</dbReference>
<dbReference type="Proteomes" id="UP000304148">
    <property type="component" value="Chromosome"/>
</dbReference>
<sequence length="260" mass="29823">MSIEKEDKLTMVEHIVELRKRIVLILVALVIGLVGGLILADPIYTYLRSVEPAKNMPLHGFSLWDGISIYMKFAFIVALAITLPITLYQLWAFVSPGLRVIERRAALRYVPFVFVLFLLGLSFAYFVVFPMAFEFTSSINKHMDLQATYGITQYFSFMFNILLPISLLFELPVVIMFLTRIRLLNPLRLRKMRRLAYFVLIVLGTMLSPPDVISDILVSIPLLILYELSVFLSSIVYRKQLAEQLAWEKEFDESADATIA</sequence>
<dbReference type="GO" id="GO:0009977">
    <property type="term" value="F:proton motive force dependent protein transmembrane transporter activity"/>
    <property type="evidence" value="ECO:0007669"/>
    <property type="project" value="TreeGrafter"/>
</dbReference>
<keyword evidence="5" id="KW-0813">Transport</keyword>
<dbReference type="GO" id="GO:0065002">
    <property type="term" value="P:intracellular protein transmembrane transport"/>
    <property type="evidence" value="ECO:0007669"/>
    <property type="project" value="TreeGrafter"/>
</dbReference>
<dbReference type="AlphaFoldDB" id="A0A383RHY3"/>
<evidence type="ECO:0000313" key="7">
    <source>
        <dbReference type="Proteomes" id="UP000304148"/>
    </source>
</evidence>
<dbReference type="InterPro" id="IPR019820">
    <property type="entry name" value="Sec-indep_translocase_CS"/>
</dbReference>
<name>A0A383RHY3_PAEAL</name>
<comment type="subcellular location">
    <subcellularLocation>
        <location evidence="5">Cell membrane</location>
        <topology evidence="5">Multi-pass membrane protein</topology>
    </subcellularLocation>
    <subcellularLocation>
        <location evidence="1">Membrane</location>
        <topology evidence="1">Multi-pass membrane protein</topology>
    </subcellularLocation>
</comment>
<keyword evidence="4 5" id="KW-0472">Membrane</keyword>